<evidence type="ECO:0000313" key="4">
    <source>
        <dbReference type="Proteomes" id="UP001208570"/>
    </source>
</evidence>
<feature type="transmembrane region" description="Helical" evidence="2">
    <location>
        <begin position="22"/>
        <end position="42"/>
    </location>
</feature>
<gene>
    <name evidence="3" type="ORF">LSH36_46g04008</name>
</gene>
<feature type="compositionally biased region" description="Low complexity" evidence="1">
    <location>
        <begin position="185"/>
        <end position="204"/>
    </location>
</feature>
<comment type="caution">
    <text evidence="3">The sequence shown here is derived from an EMBL/GenBank/DDBJ whole genome shotgun (WGS) entry which is preliminary data.</text>
</comment>
<feature type="region of interest" description="Disordered" evidence="1">
    <location>
        <begin position="178"/>
        <end position="222"/>
    </location>
</feature>
<dbReference type="EMBL" id="JAODUP010000046">
    <property type="protein sequence ID" value="KAK2165704.1"/>
    <property type="molecule type" value="Genomic_DNA"/>
</dbReference>
<evidence type="ECO:0000256" key="1">
    <source>
        <dbReference type="SAM" id="MobiDB-lite"/>
    </source>
</evidence>
<feature type="region of interest" description="Disordered" evidence="1">
    <location>
        <begin position="88"/>
        <end position="117"/>
    </location>
</feature>
<protein>
    <submittedName>
        <fullName evidence="3">Uncharacterized protein</fullName>
    </submittedName>
</protein>
<keyword evidence="2" id="KW-0812">Transmembrane</keyword>
<proteinExistence type="predicted"/>
<evidence type="ECO:0000256" key="2">
    <source>
        <dbReference type="SAM" id="Phobius"/>
    </source>
</evidence>
<keyword evidence="2" id="KW-1133">Transmembrane helix</keyword>
<reference evidence="3" key="1">
    <citation type="journal article" date="2023" name="Mol. Biol. Evol.">
        <title>Third-Generation Sequencing Reveals the Adaptive Role of the Epigenome in Three Deep-Sea Polychaetes.</title>
        <authorList>
            <person name="Perez M."/>
            <person name="Aroh O."/>
            <person name="Sun Y."/>
            <person name="Lan Y."/>
            <person name="Juniper S.K."/>
            <person name="Young C.R."/>
            <person name="Angers B."/>
            <person name="Qian P.Y."/>
        </authorList>
    </citation>
    <scope>NUCLEOTIDE SEQUENCE</scope>
    <source>
        <strain evidence="3">P08H-3</strain>
    </source>
</reference>
<feature type="transmembrane region" description="Helical" evidence="2">
    <location>
        <begin position="54"/>
        <end position="77"/>
    </location>
</feature>
<keyword evidence="4" id="KW-1185">Reference proteome</keyword>
<organism evidence="3 4">
    <name type="scientific">Paralvinella palmiformis</name>
    <dbReference type="NCBI Taxonomy" id="53620"/>
    <lineage>
        <taxon>Eukaryota</taxon>
        <taxon>Metazoa</taxon>
        <taxon>Spiralia</taxon>
        <taxon>Lophotrochozoa</taxon>
        <taxon>Annelida</taxon>
        <taxon>Polychaeta</taxon>
        <taxon>Sedentaria</taxon>
        <taxon>Canalipalpata</taxon>
        <taxon>Terebellida</taxon>
        <taxon>Terebelliformia</taxon>
        <taxon>Alvinellidae</taxon>
        <taxon>Paralvinella</taxon>
    </lineage>
</organism>
<accession>A0AAD9K6I5</accession>
<dbReference type="Proteomes" id="UP001208570">
    <property type="component" value="Unassembled WGS sequence"/>
</dbReference>
<dbReference type="AlphaFoldDB" id="A0AAD9K6I5"/>
<keyword evidence="2" id="KW-0472">Membrane</keyword>
<evidence type="ECO:0000313" key="3">
    <source>
        <dbReference type="EMBL" id="KAK2165704.1"/>
    </source>
</evidence>
<sequence length="222" mass="24131">MSDPDGAKAKCKPNMECLGGNAFLLLATGLFCLLPGSVLMAYYGDLTGFTAIRLGTFILFISGACFVIFGVLLIIYWCQASGYKSLPERSEDAESGKKPVDQAKVKEEHSKSKDKEKPARFDNKFDVYNFSKGTSNLSVILTSSGEDSGYPATSGEMLTGRTDPGRMELTEQWHAQKKPTFVDYGAPSSTSSADDSYSSYGDGYQYENPVLRHELGDDGDGK</sequence>
<feature type="compositionally biased region" description="Basic and acidic residues" evidence="1">
    <location>
        <begin position="210"/>
        <end position="222"/>
    </location>
</feature>
<name>A0AAD9K6I5_9ANNE</name>